<dbReference type="InterPro" id="IPR004045">
    <property type="entry name" value="Glutathione_S-Trfase_N"/>
</dbReference>
<dbReference type="SFLD" id="SFLDS00019">
    <property type="entry name" value="Glutathione_Transferase_(cytos"/>
    <property type="match status" value="1"/>
</dbReference>
<dbReference type="InterPro" id="IPR005955">
    <property type="entry name" value="GST_Zeta"/>
</dbReference>
<gene>
    <name evidence="4" type="ORF">EP13_05510</name>
</gene>
<dbReference type="InterPro" id="IPR010987">
    <property type="entry name" value="Glutathione-S-Trfase_C-like"/>
</dbReference>
<dbReference type="Gene3D" id="1.20.1050.10">
    <property type="match status" value="1"/>
</dbReference>
<evidence type="ECO:0000259" key="3">
    <source>
        <dbReference type="PROSITE" id="PS50405"/>
    </source>
</evidence>
<dbReference type="CDD" id="cd03191">
    <property type="entry name" value="GST_C_Zeta"/>
    <property type="match status" value="1"/>
</dbReference>
<dbReference type="GO" id="GO:0005737">
    <property type="term" value="C:cytoplasm"/>
    <property type="evidence" value="ECO:0007669"/>
    <property type="project" value="InterPro"/>
</dbReference>
<reference evidence="4 5" key="1">
    <citation type="submission" date="2014-06" db="EMBL/GenBank/DDBJ databases">
        <title>Genomes of Alteromonas australica, a world apart.</title>
        <authorList>
            <person name="Gonzaga A."/>
            <person name="Lopez-Perez M."/>
            <person name="Rodriguez-Valera F."/>
        </authorList>
    </citation>
    <scope>NUCLEOTIDE SEQUENCE [LARGE SCALE GENOMIC DNA]</scope>
    <source>
        <strain evidence="4 5">H 17</strain>
    </source>
</reference>
<sequence>MSFKLYGYWRSTATYRVRIALNLKGVDYEYIPVHLTSDGGEQHSERYKKLNPSALVPTFVDDDEDIILNQSLAIIEYLDERFPSPYPLIPTHKTERARVRALAQDIASDIQPLGNLRVLNALKEHFSASQGDVSEWAAQWIVKGFEAIEARLQTQAGKYCFDFDITMADVCLVPQVFNAKRFGVDMSAFPLISKIVNNCNALDEFKRALPENQSDRVG</sequence>
<dbReference type="InterPro" id="IPR036249">
    <property type="entry name" value="Thioredoxin-like_sf"/>
</dbReference>
<proteinExistence type="inferred from homology"/>
<dbReference type="InterPro" id="IPR036282">
    <property type="entry name" value="Glutathione-S-Trfase_C_sf"/>
</dbReference>
<dbReference type="InterPro" id="IPR040079">
    <property type="entry name" value="Glutathione_S-Trfase"/>
</dbReference>
<dbReference type="SUPFAM" id="SSF47616">
    <property type="entry name" value="GST C-terminal domain-like"/>
    <property type="match status" value="1"/>
</dbReference>
<accession>A0A075P4H9</accession>
<organism evidence="4 5">
    <name type="scientific">Alteromonas australica</name>
    <dbReference type="NCBI Taxonomy" id="589873"/>
    <lineage>
        <taxon>Bacteria</taxon>
        <taxon>Pseudomonadati</taxon>
        <taxon>Pseudomonadota</taxon>
        <taxon>Gammaproteobacteria</taxon>
        <taxon>Alteromonadales</taxon>
        <taxon>Alteromonadaceae</taxon>
        <taxon>Alteromonas/Salinimonas group</taxon>
        <taxon>Alteromonas</taxon>
    </lineage>
</organism>
<dbReference type="SFLD" id="SFLDG00358">
    <property type="entry name" value="Main_(cytGST)"/>
    <property type="match status" value="1"/>
</dbReference>
<feature type="domain" description="GST C-terminal" evidence="3">
    <location>
        <begin position="92"/>
        <end position="218"/>
    </location>
</feature>
<dbReference type="GO" id="GO:0016034">
    <property type="term" value="F:maleylacetoacetate isomerase activity"/>
    <property type="evidence" value="ECO:0007669"/>
    <property type="project" value="TreeGrafter"/>
</dbReference>
<dbReference type="KEGG" id="aal:EP13_05510"/>
<evidence type="ECO:0000256" key="1">
    <source>
        <dbReference type="ARBA" id="ARBA00010007"/>
    </source>
</evidence>
<dbReference type="Proteomes" id="UP000056090">
    <property type="component" value="Chromosome"/>
</dbReference>
<name>A0A075P4H9_9ALTE</name>
<dbReference type="GO" id="GO:0006749">
    <property type="term" value="P:glutathione metabolic process"/>
    <property type="evidence" value="ECO:0007669"/>
    <property type="project" value="TreeGrafter"/>
</dbReference>
<dbReference type="GO" id="GO:0006559">
    <property type="term" value="P:L-phenylalanine catabolic process"/>
    <property type="evidence" value="ECO:0007669"/>
    <property type="project" value="TreeGrafter"/>
</dbReference>
<evidence type="ECO:0000313" key="4">
    <source>
        <dbReference type="EMBL" id="AIF98202.1"/>
    </source>
</evidence>
<dbReference type="GeneID" id="78254386"/>
<keyword evidence="5" id="KW-1185">Reference proteome</keyword>
<dbReference type="AlphaFoldDB" id="A0A075P4H9"/>
<dbReference type="Gene3D" id="3.40.30.10">
    <property type="entry name" value="Glutaredoxin"/>
    <property type="match status" value="1"/>
</dbReference>
<evidence type="ECO:0000313" key="5">
    <source>
        <dbReference type="Proteomes" id="UP000056090"/>
    </source>
</evidence>
<dbReference type="FunFam" id="1.20.1050.10:FF:000010">
    <property type="entry name" value="Maleylacetoacetate isomerase isoform 1"/>
    <property type="match status" value="1"/>
</dbReference>
<dbReference type="CDD" id="cd03042">
    <property type="entry name" value="GST_N_Zeta"/>
    <property type="match status" value="1"/>
</dbReference>
<keyword evidence="4" id="KW-0413">Isomerase</keyword>
<dbReference type="Pfam" id="PF13417">
    <property type="entry name" value="GST_N_3"/>
    <property type="match status" value="1"/>
</dbReference>
<dbReference type="eggNOG" id="COG0625">
    <property type="taxonomic scope" value="Bacteria"/>
</dbReference>
<dbReference type="InterPro" id="IPR034333">
    <property type="entry name" value="GST_Zeta_N"/>
</dbReference>
<dbReference type="EMBL" id="CP008849">
    <property type="protein sequence ID" value="AIF98202.1"/>
    <property type="molecule type" value="Genomic_DNA"/>
</dbReference>
<dbReference type="PANTHER" id="PTHR42673:SF21">
    <property type="entry name" value="GLUTATHIONE S-TRANSFERASE YFCF"/>
    <property type="match status" value="1"/>
</dbReference>
<dbReference type="SUPFAM" id="SSF52833">
    <property type="entry name" value="Thioredoxin-like"/>
    <property type="match status" value="1"/>
</dbReference>
<dbReference type="PANTHER" id="PTHR42673">
    <property type="entry name" value="MALEYLACETOACETATE ISOMERASE"/>
    <property type="match status" value="1"/>
</dbReference>
<dbReference type="NCBIfam" id="TIGR01262">
    <property type="entry name" value="maiA"/>
    <property type="match status" value="1"/>
</dbReference>
<evidence type="ECO:0000259" key="2">
    <source>
        <dbReference type="PROSITE" id="PS50404"/>
    </source>
</evidence>
<dbReference type="PROSITE" id="PS50405">
    <property type="entry name" value="GST_CTER"/>
    <property type="match status" value="1"/>
</dbReference>
<dbReference type="GO" id="GO:0004364">
    <property type="term" value="F:glutathione transferase activity"/>
    <property type="evidence" value="ECO:0007669"/>
    <property type="project" value="TreeGrafter"/>
</dbReference>
<protein>
    <submittedName>
        <fullName evidence="4">Maleylacetoacetate isomerase</fullName>
    </submittedName>
</protein>
<comment type="similarity">
    <text evidence="1">Belongs to the GST superfamily. Zeta family.</text>
</comment>
<dbReference type="InterPro" id="IPR034330">
    <property type="entry name" value="GST_Zeta_C"/>
</dbReference>
<dbReference type="RefSeq" id="WP_044056394.1">
    <property type="nucleotide sequence ID" value="NZ_CBCSKJ010000001.1"/>
</dbReference>
<feature type="domain" description="GST N-terminal" evidence="2">
    <location>
        <begin position="1"/>
        <end position="86"/>
    </location>
</feature>
<dbReference type="PROSITE" id="PS50404">
    <property type="entry name" value="GST_NTER"/>
    <property type="match status" value="1"/>
</dbReference>